<dbReference type="InterPro" id="IPR011335">
    <property type="entry name" value="Restrct_endonuc-II-like"/>
</dbReference>
<organism evidence="2 4">
    <name type="scientific">Thiomonas arsenitoxydans (strain DSM 22701 / CIP 110005 / 3As)</name>
    <dbReference type="NCBI Taxonomy" id="426114"/>
    <lineage>
        <taxon>Bacteria</taxon>
        <taxon>Pseudomonadati</taxon>
        <taxon>Pseudomonadota</taxon>
        <taxon>Betaproteobacteria</taxon>
        <taxon>Burkholderiales</taxon>
        <taxon>Thiomonas</taxon>
    </lineage>
</organism>
<dbReference type="CDD" id="cd06260">
    <property type="entry name" value="DUF820-like"/>
    <property type="match status" value="1"/>
</dbReference>
<dbReference type="OrthoDB" id="9799703at2"/>
<proteinExistence type="predicted"/>
<dbReference type="PANTHER" id="PTHR36558">
    <property type="entry name" value="GLR1098 PROTEIN"/>
    <property type="match status" value="1"/>
</dbReference>
<reference evidence="4" key="2">
    <citation type="journal article" date="2010" name="PLoS Genet.">
        <title>Structure, function, and evolution of the Thiomonas spp. genome.</title>
        <authorList>
            <person name="Arsene-Ploetze F."/>
            <person name="Koechler S."/>
            <person name="Marchal M."/>
            <person name="Coppee J.Y."/>
            <person name="Chandler M."/>
            <person name="Bonnefoy V."/>
            <person name="Brochier-Armanet C."/>
            <person name="Barakat M."/>
            <person name="Barbe V."/>
            <person name="Battaglia-Brunet F."/>
            <person name="Bruneel O."/>
            <person name="Bryan C.G."/>
            <person name="Cleiss-Arnold J."/>
            <person name="Cruveiller S."/>
            <person name="Erhardt M."/>
            <person name="Heinrich-Salmeron A."/>
            <person name="Hommais F."/>
            <person name="Joulian C."/>
            <person name="Krin E."/>
            <person name="Lieutaud A."/>
            <person name="Lievremont D."/>
            <person name="Michel C."/>
            <person name="Muller D."/>
            <person name="Ortet P."/>
            <person name="Proux C."/>
            <person name="Siguier P."/>
            <person name="Roche D."/>
            <person name="Rouy Z."/>
            <person name="Salvignol G."/>
            <person name="Slyemi D."/>
            <person name="Talla E."/>
            <person name="Weiss S."/>
            <person name="Weissenbach J."/>
            <person name="Medigue C."/>
            <person name="Bertin P.N."/>
        </authorList>
    </citation>
    <scope>NUCLEOTIDE SEQUENCE [LARGE SCALE GENOMIC DNA]</scope>
    <source>
        <strain evidence="4">DSM 22701 / CIP 110005 / 3As</strain>
    </source>
</reference>
<dbReference type="eggNOG" id="COG4636">
    <property type="taxonomic scope" value="Bacteria"/>
</dbReference>
<evidence type="ECO:0000313" key="5">
    <source>
        <dbReference type="Proteomes" id="UP000078599"/>
    </source>
</evidence>
<gene>
    <name evidence="2" type="ordered locus">THI_0751</name>
    <name evidence="3" type="ORF">THICB1_100547</name>
</gene>
<feature type="domain" description="Putative restriction endonuclease" evidence="1">
    <location>
        <begin position="15"/>
        <end position="155"/>
    </location>
</feature>
<evidence type="ECO:0000313" key="4">
    <source>
        <dbReference type="Proteomes" id="UP000002372"/>
    </source>
</evidence>
<accession>D6CKJ7</accession>
<dbReference type="KEGG" id="thi:THI_0751"/>
<name>D6CKJ7_THIA3</name>
<evidence type="ECO:0000313" key="2">
    <source>
        <dbReference type="EMBL" id="CAZ87465.1"/>
    </source>
</evidence>
<dbReference type="RefSeq" id="WP_013104823.1">
    <property type="nucleotide sequence ID" value="NC_014145.1"/>
</dbReference>
<sequence length="209" mass="22984">MAANLQDFAPRMSVQEYLDTEPLSEVKREYLDGMVVAMAGASDRHGLIVTALGIALGPLARKAGCQLFIADMKVRVQALRGTYFYYPDLVLSCEAQDRESPYYRRQPCLVVEVTSPSTERIDRREKLFAYQQAPGLREYLIVDSASATVDRYHRALGEPGEEWDCTRCTAGALRLDCLNADLALADIYADVPELAAAVSAVAAEKSTPA</sequence>
<dbReference type="InterPro" id="IPR012296">
    <property type="entry name" value="Nuclease_put_TT1808"/>
</dbReference>
<dbReference type="InterPro" id="IPR008538">
    <property type="entry name" value="Uma2"/>
</dbReference>
<dbReference type="HOGENOM" id="CLU_076312_6_0_4"/>
<reference evidence="3 5" key="4">
    <citation type="submission" date="2015-03" db="EMBL/GenBank/DDBJ databases">
        <authorList>
            <person name="Regsiter A."/>
            <person name="william w."/>
        </authorList>
    </citation>
    <scope>NUCLEOTIDE SEQUENCE [LARGE SCALE GENOMIC DNA]</scope>
    <source>
        <strain evidence="3 5">CB1</strain>
    </source>
</reference>
<dbReference type="SUPFAM" id="SSF52980">
    <property type="entry name" value="Restriction endonuclease-like"/>
    <property type="match status" value="1"/>
</dbReference>
<keyword evidence="5" id="KW-1185">Reference proteome</keyword>
<dbReference type="PANTHER" id="PTHR36558:SF1">
    <property type="entry name" value="RESTRICTION ENDONUCLEASE DOMAIN-CONTAINING PROTEIN-RELATED"/>
    <property type="match status" value="1"/>
</dbReference>
<reference evidence="2" key="3">
    <citation type="submission" date="2010-07" db="EMBL/GenBank/DDBJ databases">
        <authorList>
            <person name="Genoscope - CEA"/>
        </authorList>
    </citation>
    <scope>NUCLEOTIDE SEQUENCE</scope>
    <source>
        <strain evidence="2">3As</strain>
    </source>
</reference>
<dbReference type="Pfam" id="PF05685">
    <property type="entry name" value="Uma2"/>
    <property type="match status" value="1"/>
</dbReference>
<dbReference type="EMBL" id="CTRI01000002">
    <property type="protein sequence ID" value="CQR27260.1"/>
    <property type="molecule type" value="Genomic_DNA"/>
</dbReference>
<dbReference type="Proteomes" id="UP000078599">
    <property type="component" value="Unassembled WGS sequence"/>
</dbReference>
<dbReference type="Proteomes" id="UP000002372">
    <property type="component" value="Chromosome"/>
</dbReference>
<evidence type="ECO:0000313" key="3">
    <source>
        <dbReference type="EMBL" id="CQR27260.1"/>
    </source>
</evidence>
<dbReference type="Gene3D" id="3.90.1570.10">
    <property type="entry name" value="tt1808, chain A"/>
    <property type="match status" value="1"/>
</dbReference>
<evidence type="ECO:0000259" key="1">
    <source>
        <dbReference type="Pfam" id="PF05685"/>
    </source>
</evidence>
<protein>
    <recommendedName>
        <fullName evidence="1">Putative restriction endonuclease domain-containing protein</fullName>
    </recommendedName>
</protein>
<dbReference type="EMBL" id="FP475956">
    <property type="protein sequence ID" value="CAZ87465.1"/>
    <property type="molecule type" value="Genomic_DNA"/>
</dbReference>
<dbReference type="AlphaFoldDB" id="D6CKJ7"/>
<reference key="1">
    <citation type="submission" date="2009-07" db="EMBL/GenBank/DDBJ databases">
        <authorList>
            <person name="Genoscope - CEA"/>
        </authorList>
    </citation>
    <scope>NUCLEOTIDE SEQUENCE</scope>
    <source>
        <strain>3As</strain>
    </source>
</reference>